<dbReference type="AlphaFoldDB" id="A0A9D4PWC6"/>
<dbReference type="Proteomes" id="UP000821837">
    <property type="component" value="Unassembled WGS sequence"/>
</dbReference>
<protein>
    <submittedName>
        <fullName evidence="2">Uncharacterized protein</fullName>
    </submittedName>
</protein>
<sequence length="222" mass="23509">MLSLPAPGPFGGLCFLTCNTSWEEKNSTPKTSQKILAGIWLVRDVLHPNHRKLGKTPLSPERIIRLELTPRPSKQRKANNASKYHTSFDAVDENKPKPKEAVQEALRLTFTATTSNTPNATGMPLMLDKPALMDDQTRNAVPVRGGAAVPDHDPGADVVPDAPPSVTPKIVLKGDPPPRSVSSPGVTPDPAPGPRAASCINSGRLPTRGTSAAGPIVCGGER</sequence>
<accession>A0A9D4PWC6</accession>
<comment type="caution">
    <text evidence="2">The sequence shown here is derived from an EMBL/GenBank/DDBJ whole genome shotgun (WGS) entry which is preliminary data.</text>
</comment>
<reference evidence="2" key="1">
    <citation type="journal article" date="2020" name="Cell">
        <title>Large-Scale Comparative Analyses of Tick Genomes Elucidate Their Genetic Diversity and Vector Capacities.</title>
        <authorList>
            <consortium name="Tick Genome and Microbiome Consortium (TIGMIC)"/>
            <person name="Jia N."/>
            <person name="Wang J."/>
            <person name="Shi W."/>
            <person name="Du L."/>
            <person name="Sun Y."/>
            <person name="Zhan W."/>
            <person name="Jiang J.F."/>
            <person name="Wang Q."/>
            <person name="Zhang B."/>
            <person name="Ji P."/>
            <person name="Bell-Sakyi L."/>
            <person name="Cui X.M."/>
            <person name="Yuan T.T."/>
            <person name="Jiang B.G."/>
            <person name="Yang W.F."/>
            <person name="Lam T.T."/>
            <person name="Chang Q.C."/>
            <person name="Ding S.J."/>
            <person name="Wang X.J."/>
            <person name="Zhu J.G."/>
            <person name="Ruan X.D."/>
            <person name="Zhao L."/>
            <person name="Wei J.T."/>
            <person name="Ye R.Z."/>
            <person name="Que T.C."/>
            <person name="Du C.H."/>
            <person name="Zhou Y.H."/>
            <person name="Cheng J.X."/>
            <person name="Dai P.F."/>
            <person name="Guo W.B."/>
            <person name="Han X.H."/>
            <person name="Huang E.J."/>
            <person name="Li L.F."/>
            <person name="Wei W."/>
            <person name="Gao Y.C."/>
            <person name="Liu J.Z."/>
            <person name="Shao H.Z."/>
            <person name="Wang X."/>
            <person name="Wang C.C."/>
            <person name="Yang T.C."/>
            <person name="Huo Q.B."/>
            <person name="Li W."/>
            <person name="Chen H.Y."/>
            <person name="Chen S.E."/>
            <person name="Zhou L.G."/>
            <person name="Ni X.B."/>
            <person name="Tian J.H."/>
            <person name="Sheng Y."/>
            <person name="Liu T."/>
            <person name="Pan Y.S."/>
            <person name="Xia L.Y."/>
            <person name="Li J."/>
            <person name="Zhao F."/>
            <person name="Cao W.C."/>
        </authorList>
    </citation>
    <scope>NUCLEOTIDE SEQUENCE</scope>
    <source>
        <strain evidence="2">Rsan-2018</strain>
    </source>
</reference>
<evidence type="ECO:0000313" key="3">
    <source>
        <dbReference type="Proteomes" id="UP000821837"/>
    </source>
</evidence>
<feature type="region of interest" description="Disordered" evidence="1">
    <location>
        <begin position="72"/>
        <end position="97"/>
    </location>
</feature>
<name>A0A9D4PWC6_RHISA</name>
<dbReference type="EMBL" id="JABSTV010001250">
    <property type="protein sequence ID" value="KAH7956369.1"/>
    <property type="molecule type" value="Genomic_DNA"/>
</dbReference>
<evidence type="ECO:0000256" key="1">
    <source>
        <dbReference type="SAM" id="MobiDB-lite"/>
    </source>
</evidence>
<feature type="region of interest" description="Disordered" evidence="1">
    <location>
        <begin position="145"/>
        <end position="222"/>
    </location>
</feature>
<gene>
    <name evidence="2" type="ORF">HPB52_008701</name>
</gene>
<keyword evidence="3" id="KW-1185">Reference proteome</keyword>
<proteinExistence type="predicted"/>
<organism evidence="2 3">
    <name type="scientific">Rhipicephalus sanguineus</name>
    <name type="common">Brown dog tick</name>
    <name type="synonym">Ixodes sanguineus</name>
    <dbReference type="NCBI Taxonomy" id="34632"/>
    <lineage>
        <taxon>Eukaryota</taxon>
        <taxon>Metazoa</taxon>
        <taxon>Ecdysozoa</taxon>
        <taxon>Arthropoda</taxon>
        <taxon>Chelicerata</taxon>
        <taxon>Arachnida</taxon>
        <taxon>Acari</taxon>
        <taxon>Parasitiformes</taxon>
        <taxon>Ixodida</taxon>
        <taxon>Ixodoidea</taxon>
        <taxon>Ixodidae</taxon>
        <taxon>Rhipicephalinae</taxon>
        <taxon>Rhipicephalus</taxon>
        <taxon>Rhipicephalus</taxon>
    </lineage>
</organism>
<evidence type="ECO:0000313" key="2">
    <source>
        <dbReference type="EMBL" id="KAH7956369.1"/>
    </source>
</evidence>
<reference evidence="2" key="2">
    <citation type="submission" date="2021-09" db="EMBL/GenBank/DDBJ databases">
        <authorList>
            <person name="Jia N."/>
            <person name="Wang J."/>
            <person name="Shi W."/>
            <person name="Du L."/>
            <person name="Sun Y."/>
            <person name="Zhan W."/>
            <person name="Jiang J."/>
            <person name="Wang Q."/>
            <person name="Zhang B."/>
            <person name="Ji P."/>
            <person name="Sakyi L.B."/>
            <person name="Cui X."/>
            <person name="Yuan T."/>
            <person name="Jiang B."/>
            <person name="Yang W."/>
            <person name="Lam T.T.-Y."/>
            <person name="Chang Q."/>
            <person name="Ding S."/>
            <person name="Wang X."/>
            <person name="Zhu J."/>
            <person name="Ruan X."/>
            <person name="Zhao L."/>
            <person name="Wei J."/>
            <person name="Que T."/>
            <person name="Du C."/>
            <person name="Cheng J."/>
            <person name="Dai P."/>
            <person name="Han X."/>
            <person name="Huang E."/>
            <person name="Gao Y."/>
            <person name="Liu J."/>
            <person name="Shao H."/>
            <person name="Ye R."/>
            <person name="Li L."/>
            <person name="Wei W."/>
            <person name="Wang X."/>
            <person name="Wang C."/>
            <person name="Huo Q."/>
            <person name="Li W."/>
            <person name="Guo W."/>
            <person name="Chen H."/>
            <person name="Chen S."/>
            <person name="Zhou L."/>
            <person name="Zhou L."/>
            <person name="Ni X."/>
            <person name="Tian J."/>
            <person name="Zhou Y."/>
            <person name="Sheng Y."/>
            <person name="Liu T."/>
            <person name="Pan Y."/>
            <person name="Xia L."/>
            <person name="Li J."/>
            <person name="Zhao F."/>
            <person name="Cao W."/>
        </authorList>
    </citation>
    <scope>NUCLEOTIDE SEQUENCE</scope>
    <source>
        <strain evidence="2">Rsan-2018</strain>
        <tissue evidence="2">Larvae</tissue>
    </source>
</reference>